<protein>
    <submittedName>
        <fullName evidence="2">Class I SAM-dependent methyltransferase</fullName>
        <ecNumber evidence="2">2.1.1.222</ecNumber>
        <ecNumber evidence="2">2.1.1.64</ecNumber>
    </submittedName>
</protein>
<comment type="caution">
    <text evidence="2">The sequence shown here is derived from an EMBL/GenBank/DDBJ whole genome shotgun (WGS) entry which is preliminary data.</text>
</comment>
<keyword evidence="2" id="KW-0489">Methyltransferase</keyword>
<evidence type="ECO:0000256" key="1">
    <source>
        <dbReference type="SAM" id="MobiDB-lite"/>
    </source>
</evidence>
<sequence length="190" mass="21041">MEDTYPKMRPDKPIHLPTNTGNRQPLWQALAKQAPELAGKRVLALHAGDGWFCRYAINHGAVAVLGVDQDARAISSARDTASSDRLRYRIMPDHTLGLLTGPYDLIVGTFDLAHDDLHAISESLSGLLRRNGQFLAAVTTPITAATPEQGLQLKTLFTQRLTIDALYQLSDTRLQTREQIHFVFSSRSGH</sequence>
<proteinExistence type="predicted"/>
<keyword evidence="3" id="KW-1185">Reference proteome</keyword>
<dbReference type="SUPFAM" id="SSF53335">
    <property type="entry name" value="S-adenosyl-L-methionine-dependent methyltransferases"/>
    <property type="match status" value="1"/>
</dbReference>
<dbReference type="GO" id="GO:0032259">
    <property type="term" value="P:methylation"/>
    <property type="evidence" value="ECO:0007669"/>
    <property type="project" value="UniProtKB-KW"/>
</dbReference>
<evidence type="ECO:0000313" key="3">
    <source>
        <dbReference type="Proteomes" id="UP001597252"/>
    </source>
</evidence>
<evidence type="ECO:0000313" key="2">
    <source>
        <dbReference type="EMBL" id="MFD1484591.1"/>
    </source>
</evidence>
<dbReference type="GO" id="GO:0061542">
    <property type="term" value="F:3-demethylubiquinol 3-O-methyltransferase activity"/>
    <property type="evidence" value="ECO:0007669"/>
    <property type="project" value="UniProtKB-EC"/>
</dbReference>
<dbReference type="EMBL" id="JBHTON010000014">
    <property type="protein sequence ID" value="MFD1484591.1"/>
    <property type="molecule type" value="Genomic_DNA"/>
</dbReference>
<dbReference type="EC" id="2.1.1.64" evidence="2"/>
<feature type="compositionally biased region" description="Basic and acidic residues" evidence="1">
    <location>
        <begin position="1"/>
        <end position="14"/>
    </location>
</feature>
<gene>
    <name evidence="2" type="ORF">ACFQ5J_05045</name>
</gene>
<accession>A0ABW4E614</accession>
<dbReference type="GO" id="GO:0102208">
    <property type="term" value="F:2-polyprenyl-6-hydroxyphenol methylase activity"/>
    <property type="evidence" value="ECO:0007669"/>
    <property type="project" value="UniProtKB-EC"/>
</dbReference>
<name>A0ABW4E614_9LACO</name>
<dbReference type="Gene3D" id="3.40.50.150">
    <property type="entry name" value="Vaccinia Virus protein VP39"/>
    <property type="match status" value="1"/>
</dbReference>
<dbReference type="CDD" id="cd02440">
    <property type="entry name" value="AdoMet_MTases"/>
    <property type="match status" value="1"/>
</dbReference>
<reference evidence="3" key="1">
    <citation type="journal article" date="2019" name="Int. J. Syst. Evol. Microbiol.">
        <title>The Global Catalogue of Microorganisms (GCM) 10K type strain sequencing project: providing services to taxonomists for standard genome sequencing and annotation.</title>
        <authorList>
            <consortium name="The Broad Institute Genomics Platform"/>
            <consortium name="The Broad Institute Genome Sequencing Center for Infectious Disease"/>
            <person name="Wu L."/>
            <person name="Ma J."/>
        </authorList>
    </citation>
    <scope>NUCLEOTIDE SEQUENCE [LARGE SCALE GENOMIC DNA]</scope>
    <source>
        <strain evidence="3">CCM 8903</strain>
    </source>
</reference>
<dbReference type="Proteomes" id="UP001597252">
    <property type="component" value="Unassembled WGS sequence"/>
</dbReference>
<feature type="region of interest" description="Disordered" evidence="1">
    <location>
        <begin position="1"/>
        <end position="22"/>
    </location>
</feature>
<organism evidence="2 3">
    <name type="scientific">Lacticaseibacillus baoqingensis</name>
    <dbReference type="NCBI Taxonomy" id="2486013"/>
    <lineage>
        <taxon>Bacteria</taxon>
        <taxon>Bacillati</taxon>
        <taxon>Bacillota</taxon>
        <taxon>Bacilli</taxon>
        <taxon>Lactobacillales</taxon>
        <taxon>Lactobacillaceae</taxon>
        <taxon>Lacticaseibacillus</taxon>
    </lineage>
</organism>
<keyword evidence="2" id="KW-0808">Transferase</keyword>
<dbReference type="RefSeq" id="WP_125750981.1">
    <property type="nucleotide sequence ID" value="NZ_JBHTON010000014.1"/>
</dbReference>
<dbReference type="EC" id="2.1.1.222" evidence="2"/>
<dbReference type="InterPro" id="IPR029063">
    <property type="entry name" value="SAM-dependent_MTases_sf"/>
</dbReference>